<sequence>MVELRNRTQLNSQLHYIRAIKDGTIKIVMNTDGNRKTKLKFRQLVDIYNLENSKVDELVPTVVRDLENISDITQGLFGADVNTKADSEDFSMITLEKIRKQCKAKKRKLRNRRDVETASNVEVKKEYLTRDEGCDIEEPLSSWDTKFSKKRKRKQERKAKCVSTTSSPSVEKVVDLPVFFHVKSEAWDDSYSVSEAMDLNPADPLLDCSKETESCSNTVLVEEIMLDSSRDMRLVPCCSAEANVSGMVAIEDPVTTKPVEEAFEDASEEFNDARKAQCCLADYIAIEDKQIVLYSSVSEEEMELDVAQDSESENIGCVQSLISSYASSGCEEVEEDEENNYLKPNVDMSVTGLEIVKIKAPEILAIDYPGSPIINFGVENTEIEWETEDISKDDLPEATDILQLTNCCNSLENLQLVPDDSTIAIEEEYLPERSQQSLYSKHQDEAGDYKLSPLYKEPDEVQKVAETDSIQQQQPHHQPEKLLSGRKALSPTSQAKLRKAMEHPDSPEKRSKKSRGKLYFSSQNSHRILKAQGLDNIDRVEIIPSSKQAIQKANNNTRQTKYQKTTQKFPRRVAQAAKAQPFSTGCTSIQKCSQKAIAFSQGQMRDFQCVAARLTKELKSMRKVTKRCLLGESNPSNISDCNLDEVRTLIGNAEKTEEGCKKWMSMIERDCNRFCKLMGMVKEESPATENIVEKKKKIRFADDAGGDLCQVKVFEIDLESES</sequence>
<evidence type="ECO:0000313" key="3">
    <source>
        <dbReference type="RefSeq" id="XP_010427538.1"/>
    </source>
</evidence>
<dbReference type="Proteomes" id="UP000694864">
    <property type="component" value="Chromosome 9"/>
</dbReference>
<evidence type="ECO:0000256" key="1">
    <source>
        <dbReference type="SAM" id="MobiDB-lite"/>
    </source>
</evidence>
<proteinExistence type="predicted"/>
<dbReference type="PANTHER" id="PTHR34461:SF2">
    <property type="entry name" value="EXPRESSED PROTEIN"/>
    <property type="match status" value="1"/>
</dbReference>
<feature type="region of interest" description="Disordered" evidence="1">
    <location>
        <begin position="460"/>
        <end position="521"/>
    </location>
</feature>
<reference evidence="2" key="1">
    <citation type="journal article" date="2014" name="Nat. Commun.">
        <title>The emerging biofuel crop Camelina sativa retains a highly undifferentiated hexaploid genome structure.</title>
        <authorList>
            <person name="Kagale S."/>
            <person name="Koh C."/>
            <person name="Nixon J."/>
            <person name="Bollina V."/>
            <person name="Clarke W.E."/>
            <person name="Tuteja R."/>
            <person name="Spillane C."/>
            <person name="Robinson S.J."/>
            <person name="Links M.G."/>
            <person name="Clarke C."/>
            <person name="Higgins E.E."/>
            <person name="Huebert T."/>
            <person name="Sharpe A.G."/>
            <person name="Parkin I.A."/>
        </authorList>
    </citation>
    <scope>NUCLEOTIDE SEQUENCE [LARGE SCALE GENOMIC DNA]</scope>
    <source>
        <strain evidence="2">cv. DH55</strain>
    </source>
</reference>
<dbReference type="RefSeq" id="XP_010427538.1">
    <property type="nucleotide sequence ID" value="XM_010429236.1"/>
</dbReference>
<keyword evidence="2" id="KW-1185">Reference proteome</keyword>
<name>A0ABM0TK09_CAMSA</name>
<organism evidence="2 3">
    <name type="scientific">Camelina sativa</name>
    <name type="common">False flax</name>
    <name type="synonym">Myagrum sativum</name>
    <dbReference type="NCBI Taxonomy" id="90675"/>
    <lineage>
        <taxon>Eukaryota</taxon>
        <taxon>Viridiplantae</taxon>
        <taxon>Streptophyta</taxon>
        <taxon>Embryophyta</taxon>
        <taxon>Tracheophyta</taxon>
        <taxon>Spermatophyta</taxon>
        <taxon>Magnoliopsida</taxon>
        <taxon>eudicotyledons</taxon>
        <taxon>Gunneridae</taxon>
        <taxon>Pentapetalae</taxon>
        <taxon>rosids</taxon>
        <taxon>malvids</taxon>
        <taxon>Brassicales</taxon>
        <taxon>Brassicaceae</taxon>
        <taxon>Camelineae</taxon>
        <taxon>Camelina</taxon>
    </lineage>
</organism>
<dbReference type="GeneID" id="104712347"/>
<reference evidence="3" key="2">
    <citation type="submission" date="2025-08" db="UniProtKB">
        <authorList>
            <consortium name="RefSeq"/>
        </authorList>
    </citation>
    <scope>IDENTIFICATION</scope>
    <source>
        <tissue evidence="3">Leaf</tissue>
    </source>
</reference>
<protein>
    <submittedName>
        <fullName evidence="3">Uncharacterized protein LOC104712347</fullName>
    </submittedName>
</protein>
<feature type="compositionally biased region" description="Basic and acidic residues" evidence="1">
    <location>
        <begin position="499"/>
        <end position="509"/>
    </location>
</feature>
<accession>A0ABM0TK09</accession>
<gene>
    <name evidence="3" type="primary">LOC104712347</name>
</gene>
<dbReference type="PANTHER" id="PTHR34461">
    <property type="entry name" value="EXPRESSED PROTEIN"/>
    <property type="match status" value="1"/>
</dbReference>
<evidence type="ECO:0000313" key="2">
    <source>
        <dbReference type="Proteomes" id="UP000694864"/>
    </source>
</evidence>